<keyword evidence="3" id="KW-1185">Reference proteome</keyword>
<evidence type="ECO:0000313" key="2">
    <source>
        <dbReference type="EMBL" id="ADV49273.1"/>
    </source>
</evidence>
<reference evidence="2 3" key="1">
    <citation type="journal article" date="2010" name="Stand. Genomic Sci.">
        <title>Complete genome sequence of Cellulophaga algicola type strain (IC166).</title>
        <authorList>
            <person name="Abt B."/>
            <person name="Lu M."/>
            <person name="Misra M."/>
            <person name="Han C."/>
            <person name="Nolan M."/>
            <person name="Lucas S."/>
            <person name="Hammon N."/>
            <person name="Deshpande S."/>
            <person name="Cheng J.F."/>
            <person name="Tapia R."/>
            <person name="Goodwin L."/>
            <person name="Pitluck S."/>
            <person name="Liolios K."/>
            <person name="Pagani I."/>
            <person name="Ivanova N."/>
            <person name="Mavromatis K."/>
            <person name="Ovchinikova G."/>
            <person name="Pati A."/>
            <person name="Chen A."/>
            <person name="Palaniappan K."/>
            <person name="Land M."/>
            <person name="Hauser L."/>
            <person name="Chang Y.J."/>
            <person name="Jeffries C.D."/>
            <person name="Detter J.C."/>
            <person name="Brambilla E."/>
            <person name="Rohde M."/>
            <person name="Tindall B.J."/>
            <person name="Goker M."/>
            <person name="Woyke T."/>
            <person name="Bristow J."/>
            <person name="Eisen J.A."/>
            <person name="Markowitz V."/>
            <person name="Hugenholtz P."/>
            <person name="Kyrpides N.C."/>
            <person name="Klenk H.P."/>
            <person name="Lapidus A."/>
        </authorList>
    </citation>
    <scope>NUCLEOTIDE SEQUENCE [LARGE SCALE GENOMIC DNA]</scope>
    <source>
        <strain evidence="3">DSM 14237 / IC166 / ACAM 630</strain>
    </source>
</reference>
<dbReference type="HOGENOM" id="CLU_1329958_0_0_10"/>
<dbReference type="Pfam" id="PF20862">
    <property type="entry name" value="DUF6843"/>
    <property type="match status" value="1"/>
</dbReference>
<protein>
    <recommendedName>
        <fullName evidence="1">DUF6843 domain-containing protein</fullName>
    </recommendedName>
</protein>
<feature type="domain" description="DUF6843" evidence="1">
    <location>
        <begin position="34"/>
        <end position="86"/>
    </location>
</feature>
<dbReference type="STRING" id="688270.Celal_1976"/>
<dbReference type="CDD" id="cd14815">
    <property type="entry name" value="BA_2398_like"/>
    <property type="match status" value="1"/>
</dbReference>
<proteinExistence type="predicted"/>
<dbReference type="AlphaFoldDB" id="E6X3U8"/>
<dbReference type="InterPro" id="IPR033796">
    <property type="entry name" value="BA_2398-like"/>
</dbReference>
<accession>E6X3U8</accession>
<dbReference type="RefSeq" id="WP_013550749.1">
    <property type="nucleotide sequence ID" value="NC_014934.1"/>
</dbReference>
<dbReference type="InterPro" id="IPR049293">
    <property type="entry name" value="DUF6843"/>
</dbReference>
<sequence length="200" mass="23586">MEKLKNSFRFTRVILLIVLSIIFNSCLSGSHIDKELFYIPNGIKGNISILFNCKDGKPKKWKDGKRLYEIPISGVLKTQFKENTGYLLFKEKGGISHEVSRYREYAQFFYVDDNYKPVKKINYVPYFGPYYVSYLIKNQINVTGTNNVIGFGNGKEKYTSSDYLLFFGDTLDYKKVDLTNKTKQDWLRIENWDTYDYRNR</sequence>
<organism evidence="2 3">
    <name type="scientific">Cellulophaga algicola (strain DSM 14237 / IC166 / ACAM 630)</name>
    <dbReference type="NCBI Taxonomy" id="688270"/>
    <lineage>
        <taxon>Bacteria</taxon>
        <taxon>Pseudomonadati</taxon>
        <taxon>Bacteroidota</taxon>
        <taxon>Flavobacteriia</taxon>
        <taxon>Flavobacteriales</taxon>
        <taxon>Flavobacteriaceae</taxon>
        <taxon>Cellulophaga</taxon>
    </lineage>
</organism>
<dbReference type="EMBL" id="CP002453">
    <property type="protein sequence ID" value="ADV49273.1"/>
    <property type="molecule type" value="Genomic_DNA"/>
</dbReference>
<dbReference type="Proteomes" id="UP000008634">
    <property type="component" value="Chromosome"/>
</dbReference>
<gene>
    <name evidence="2" type="ordered locus">Celal_1976</name>
</gene>
<dbReference type="eggNOG" id="ENOG50311A7">
    <property type="taxonomic scope" value="Bacteria"/>
</dbReference>
<evidence type="ECO:0000313" key="3">
    <source>
        <dbReference type="Proteomes" id="UP000008634"/>
    </source>
</evidence>
<evidence type="ECO:0000259" key="1">
    <source>
        <dbReference type="Pfam" id="PF20862"/>
    </source>
</evidence>
<name>E6X3U8_CELAD</name>
<dbReference type="OrthoDB" id="980638at2"/>
<dbReference type="KEGG" id="cao:Celal_1976"/>